<protein>
    <submittedName>
        <fullName evidence="1">DUF3224 family protein</fullName>
    </submittedName>
</protein>
<dbReference type="Gene3D" id="2.40.350.10">
    <property type="entry name" value="SO1590-like"/>
    <property type="match status" value="1"/>
</dbReference>
<dbReference type="SUPFAM" id="SSF159238">
    <property type="entry name" value="SO1590-like"/>
    <property type="match status" value="1"/>
</dbReference>
<name>A0A7C9HLU4_9GAMM</name>
<dbReference type="InterPro" id="IPR021607">
    <property type="entry name" value="DUF3224"/>
</dbReference>
<gene>
    <name evidence="1" type="ORF">GN331_07210</name>
</gene>
<evidence type="ECO:0000313" key="2">
    <source>
        <dbReference type="Proteomes" id="UP000479692"/>
    </source>
</evidence>
<dbReference type="EMBL" id="WOXT01000002">
    <property type="protein sequence ID" value="MUV13995.1"/>
    <property type="molecule type" value="Genomic_DNA"/>
</dbReference>
<keyword evidence="2" id="KW-1185">Reference proteome</keyword>
<dbReference type="InterPro" id="IPR023159">
    <property type="entry name" value="SO1590-like_sf"/>
</dbReference>
<dbReference type="RefSeq" id="WP_156641327.1">
    <property type="nucleotide sequence ID" value="NZ_WOXT01000002.1"/>
</dbReference>
<sequence length="133" mass="14321">MTRQAKGTFEVKRGAEPAVDMGDGVEAGHFRFDKTFEGPLDATSVVHMMAAMTATPGSGCYVAIERVVATLEGRSGTFFFRHLGEMERGTPALDLAVVPDSGTDGLEGLRGRMAIDIVDGQHFYTFDYTLPDA</sequence>
<evidence type="ECO:0000313" key="1">
    <source>
        <dbReference type="EMBL" id="MUV13995.1"/>
    </source>
</evidence>
<accession>A0A7C9HLU4</accession>
<organism evidence="1 2">
    <name type="scientific">Noviluteimonas gilva</name>
    <dbReference type="NCBI Taxonomy" id="2682097"/>
    <lineage>
        <taxon>Bacteria</taxon>
        <taxon>Pseudomonadati</taxon>
        <taxon>Pseudomonadota</taxon>
        <taxon>Gammaproteobacteria</taxon>
        <taxon>Lysobacterales</taxon>
        <taxon>Lysobacteraceae</taxon>
        <taxon>Noviluteimonas</taxon>
    </lineage>
</organism>
<reference evidence="1 2" key="1">
    <citation type="submission" date="2019-12" db="EMBL/GenBank/DDBJ databases">
        <authorList>
            <person name="Xu J."/>
        </authorList>
    </citation>
    <scope>NUCLEOTIDE SEQUENCE [LARGE SCALE GENOMIC DNA]</scope>
    <source>
        <strain evidence="1 2">HX-5-24</strain>
    </source>
</reference>
<dbReference type="Proteomes" id="UP000479692">
    <property type="component" value="Unassembled WGS sequence"/>
</dbReference>
<dbReference type="Pfam" id="PF11528">
    <property type="entry name" value="DUF3224"/>
    <property type="match status" value="1"/>
</dbReference>
<proteinExistence type="predicted"/>
<comment type="caution">
    <text evidence="1">The sequence shown here is derived from an EMBL/GenBank/DDBJ whole genome shotgun (WGS) entry which is preliminary data.</text>
</comment>
<dbReference type="AlphaFoldDB" id="A0A7C9HLU4"/>